<proteinExistence type="predicted"/>
<feature type="compositionally biased region" description="Basic and acidic residues" evidence="1">
    <location>
        <begin position="32"/>
        <end position="48"/>
    </location>
</feature>
<reference evidence="3" key="1">
    <citation type="submission" date="2024-07" db="EMBL/GenBank/DDBJ databases">
        <title>Two chromosome-level genome assemblies of Korean endemic species Abeliophyllum distichum and Forsythia ovata (Oleaceae).</title>
        <authorList>
            <person name="Jang H."/>
        </authorList>
    </citation>
    <scope>NUCLEOTIDE SEQUENCE [LARGE SCALE GENOMIC DNA]</scope>
</reference>
<dbReference type="Proteomes" id="UP001604336">
    <property type="component" value="Unassembled WGS sequence"/>
</dbReference>
<protein>
    <submittedName>
        <fullName evidence="2">Uncharacterized protein</fullName>
    </submittedName>
</protein>
<name>A0ABD1RW24_9LAMI</name>
<comment type="caution">
    <text evidence="2">The sequence shown here is derived from an EMBL/GenBank/DDBJ whole genome shotgun (WGS) entry which is preliminary data.</text>
</comment>
<gene>
    <name evidence="2" type="ORF">Adt_27546</name>
</gene>
<feature type="region of interest" description="Disordered" evidence="1">
    <location>
        <begin position="1"/>
        <end position="50"/>
    </location>
</feature>
<organism evidence="2 3">
    <name type="scientific">Abeliophyllum distichum</name>
    <dbReference type="NCBI Taxonomy" id="126358"/>
    <lineage>
        <taxon>Eukaryota</taxon>
        <taxon>Viridiplantae</taxon>
        <taxon>Streptophyta</taxon>
        <taxon>Embryophyta</taxon>
        <taxon>Tracheophyta</taxon>
        <taxon>Spermatophyta</taxon>
        <taxon>Magnoliopsida</taxon>
        <taxon>eudicotyledons</taxon>
        <taxon>Gunneridae</taxon>
        <taxon>Pentapetalae</taxon>
        <taxon>asterids</taxon>
        <taxon>lamiids</taxon>
        <taxon>Lamiales</taxon>
        <taxon>Oleaceae</taxon>
        <taxon>Forsythieae</taxon>
        <taxon>Abeliophyllum</taxon>
    </lineage>
</organism>
<evidence type="ECO:0000313" key="3">
    <source>
        <dbReference type="Proteomes" id="UP001604336"/>
    </source>
</evidence>
<dbReference type="AlphaFoldDB" id="A0ABD1RW24"/>
<accession>A0ABD1RW24</accession>
<feature type="compositionally biased region" description="Acidic residues" evidence="1">
    <location>
        <begin position="1"/>
        <end position="10"/>
    </location>
</feature>
<evidence type="ECO:0000256" key="1">
    <source>
        <dbReference type="SAM" id="MobiDB-lite"/>
    </source>
</evidence>
<dbReference type="EMBL" id="JBFOLK010000008">
    <property type="protein sequence ID" value="KAL2491918.1"/>
    <property type="molecule type" value="Genomic_DNA"/>
</dbReference>
<sequence length="130" mass="14672">MVEGIDEDEVLSPAPLTTIPPRARSSPQAEMSGERVVESGTLGRRETEVASGLRPAPIWKCKFFPSEVNERQLREWHQTYRVPDDIEFIVPGPNDWADDPLLGCVALNQGVLASRLRLPIPRIVRKFLRE</sequence>
<keyword evidence="3" id="KW-1185">Reference proteome</keyword>
<evidence type="ECO:0000313" key="2">
    <source>
        <dbReference type="EMBL" id="KAL2491918.1"/>
    </source>
</evidence>